<evidence type="ECO:0000313" key="4">
    <source>
        <dbReference type="Proteomes" id="UP000677228"/>
    </source>
</evidence>
<dbReference type="EMBL" id="CAJOBA010071383">
    <property type="protein sequence ID" value="CAF4393818.1"/>
    <property type="molecule type" value="Genomic_DNA"/>
</dbReference>
<dbReference type="InterPro" id="IPR001357">
    <property type="entry name" value="BRCT_dom"/>
</dbReference>
<reference evidence="2" key="1">
    <citation type="submission" date="2021-02" db="EMBL/GenBank/DDBJ databases">
        <authorList>
            <person name="Nowell W R."/>
        </authorList>
    </citation>
    <scope>NUCLEOTIDE SEQUENCE</scope>
</reference>
<dbReference type="CDD" id="cd00027">
    <property type="entry name" value="BRCT"/>
    <property type="match status" value="1"/>
</dbReference>
<dbReference type="InterPro" id="IPR036420">
    <property type="entry name" value="BRCT_dom_sf"/>
</dbReference>
<proteinExistence type="predicted"/>
<dbReference type="EMBL" id="CAJNOK010047987">
    <property type="protein sequence ID" value="CAF1590274.1"/>
    <property type="molecule type" value="Genomic_DNA"/>
</dbReference>
<feature type="non-terminal residue" evidence="2">
    <location>
        <position position="1"/>
    </location>
</feature>
<dbReference type="Proteomes" id="UP000682733">
    <property type="component" value="Unassembled WGS sequence"/>
</dbReference>
<dbReference type="SMART" id="SM00292">
    <property type="entry name" value="BRCT"/>
    <property type="match status" value="1"/>
</dbReference>
<evidence type="ECO:0000313" key="3">
    <source>
        <dbReference type="EMBL" id="CAF4393818.1"/>
    </source>
</evidence>
<dbReference type="Pfam" id="PF00533">
    <property type="entry name" value="BRCT"/>
    <property type="match status" value="1"/>
</dbReference>
<organism evidence="2 4">
    <name type="scientific">Didymodactylos carnosus</name>
    <dbReference type="NCBI Taxonomy" id="1234261"/>
    <lineage>
        <taxon>Eukaryota</taxon>
        <taxon>Metazoa</taxon>
        <taxon>Spiralia</taxon>
        <taxon>Gnathifera</taxon>
        <taxon>Rotifera</taxon>
        <taxon>Eurotatoria</taxon>
        <taxon>Bdelloidea</taxon>
        <taxon>Philodinida</taxon>
        <taxon>Philodinidae</taxon>
        <taxon>Didymodactylos</taxon>
    </lineage>
</organism>
<accession>A0A8S2G2W1</accession>
<gene>
    <name evidence="2" type="ORF">OVA965_LOCUS41503</name>
    <name evidence="3" type="ORF">TMI583_LOCUS43169</name>
</gene>
<evidence type="ECO:0000259" key="1">
    <source>
        <dbReference type="PROSITE" id="PS50172"/>
    </source>
</evidence>
<feature type="domain" description="BRCT" evidence="1">
    <location>
        <begin position="1"/>
        <end position="77"/>
    </location>
</feature>
<name>A0A8S2G2W1_9BILA</name>
<dbReference type="SUPFAM" id="SSF52113">
    <property type="entry name" value="BRCT domain"/>
    <property type="match status" value="1"/>
</dbReference>
<comment type="caution">
    <text evidence="2">The sequence shown here is derived from an EMBL/GenBank/DDBJ whole genome shotgun (WGS) entry which is preliminary data.</text>
</comment>
<sequence>MQFPLNGLTFVLDQLDLRFKEKTQLINYLREQNAKIASVLTASTDYLLVKREMDTYKTLRAKKLGIPSLNINYIYECQQNPDTVIDPNSFIVTSPEDKENFKNGNIPIK</sequence>
<evidence type="ECO:0000313" key="2">
    <source>
        <dbReference type="EMBL" id="CAF1590274.1"/>
    </source>
</evidence>
<dbReference type="AlphaFoldDB" id="A0A8S2G2W1"/>
<dbReference type="Gene3D" id="3.40.50.10190">
    <property type="entry name" value="BRCT domain"/>
    <property type="match status" value="1"/>
</dbReference>
<dbReference type="Proteomes" id="UP000677228">
    <property type="component" value="Unassembled WGS sequence"/>
</dbReference>
<dbReference type="PROSITE" id="PS50172">
    <property type="entry name" value="BRCT"/>
    <property type="match status" value="1"/>
</dbReference>
<protein>
    <recommendedName>
        <fullName evidence="1">BRCT domain-containing protein</fullName>
    </recommendedName>
</protein>